<evidence type="ECO:0000256" key="9">
    <source>
        <dbReference type="ARBA" id="ARBA00022989"/>
    </source>
</evidence>
<evidence type="ECO:0000313" key="16">
    <source>
        <dbReference type="Proteomes" id="UP000002037"/>
    </source>
</evidence>
<proteinExistence type="inferred from homology"/>
<evidence type="ECO:0000256" key="8">
    <source>
        <dbReference type="ARBA" id="ARBA00022824"/>
    </source>
</evidence>
<feature type="transmembrane region" description="Helical" evidence="14">
    <location>
        <begin position="223"/>
        <end position="238"/>
    </location>
</feature>
<keyword evidence="9 14" id="KW-1133">Transmembrane helix</keyword>
<keyword evidence="16" id="KW-1185">Reference proteome</keyword>
<evidence type="ECO:0000256" key="13">
    <source>
        <dbReference type="ARBA" id="ARBA00093457"/>
    </source>
</evidence>
<dbReference type="OrthoDB" id="20028at2759"/>
<feature type="transmembrane region" description="Helical" evidence="14">
    <location>
        <begin position="245"/>
        <end position="269"/>
    </location>
</feature>
<comment type="pathway">
    <text evidence="2 14">Protein modification; protein glycosylation.</text>
</comment>
<feature type="transmembrane region" description="Helical" evidence="14">
    <location>
        <begin position="124"/>
        <end position="144"/>
    </location>
</feature>
<feature type="transmembrane region" description="Helical" evidence="14">
    <location>
        <begin position="373"/>
        <end position="393"/>
    </location>
</feature>
<keyword evidence="5 14" id="KW-0328">Glycosyltransferase</keyword>
<dbReference type="GO" id="GO:0005789">
    <property type="term" value="C:endoplasmic reticulum membrane"/>
    <property type="evidence" value="ECO:0007669"/>
    <property type="project" value="UniProtKB-SubCell"/>
</dbReference>
<dbReference type="EMBL" id="GG692397">
    <property type="protein sequence ID" value="EER33934.1"/>
    <property type="molecule type" value="Genomic_DNA"/>
</dbReference>
<evidence type="ECO:0000256" key="2">
    <source>
        <dbReference type="ARBA" id="ARBA00004922"/>
    </source>
</evidence>
<dbReference type="EC" id="2.4.1.258" evidence="3 14"/>
<evidence type="ECO:0000256" key="1">
    <source>
        <dbReference type="ARBA" id="ARBA00004477"/>
    </source>
</evidence>
<dbReference type="KEGG" id="ctp:CTRG_02752"/>
<evidence type="ECO:0000256" key="6">
    <source>
        <dbReference type="ARBA" id="ARBA00022679"/>
    </source>
</evidence>
<evidence type="ECO:0000256" key="11">
    <source>
        <dbReference type="ARBA" id="ARBA00044743"/>
    </source>
</evidence>
<comment type="function">
    <text evidence="11 14">Dol-P-Man:Man(5)GlcNAc(2)-PP-Dol alpha-1,3-mannosyltransferase that operates in the biosynthetic pathway of dolichol-linked oligosaccharides, the glycan precursors employed in protein asparagine (N)-glycosylation. The assembly of dolichol-linked oligosaccharides begins on the cytosolic side of the endoplasmic reticulum membrane and finishes in its lumen. The sequential addition of sugars to dolichol pyrophosphate produces dolichol-linked oligosaccharides containing fourteen sugars, including two GlcNAcs, nine mannoses and three glucoses. Once assembled, the oligosaccharide is transferred from the lipid to nascent proteins by oligosaccharyltransferases. In the lumen of the endoplasmic reticulum, adds the first dolichyl beta-D-mannosyl phosphate derived mannose in an alpha-1,3 linkage to Man(5)GlcNAc(2)-PP-dolichol to produce Man(6)GlcNAc(2)-PP-dolichol.</text>
</comment>
<name>C5M8N0_CANTT</name>
<organism evidence="15 16">
    <name type="scientific">Candida tropicalis (strain ATCC MYA-3404 / T1)</name>
    <name type="common">Yeast</name>
    <dbReference type="NCBI Taxonomy" id="294747"/>
    <lineage>
        <taxon>Eukaryota</taxon>
        <taxon>Fungi</taxon>
        <taxon>Dikarya</taxon>
        <taxon>Ascomycota</taxon>
        <taxon>Saccharomycotina</taxon>
        <taxon>Pichiomycetes</taxon>
        <taxon>Debaryomycetaceae</taxon>
        <taxon>Candida/Lodderomyces clade</taxon>
        <taxon>Candida</taxon>
    </lineage>
</organism>
<gene>
    <name evidence="15" type="ORF">CTRG_02752</name>
</gene>
<dbReference type="GeneID" id="8298314"/>
<dbReference type="AlphaFoldDB" id="C5M8N0"/>
<keyword evidence="10 14" id="KW-0472">Membrane</keyword>
<dbReference type="GO" id="GO:0006488">
    <property type="term" value="P:dolichol-linked oligosaccharide biosynthetic process"/>
    <property type="evidence" value="ECO:0007669"/>
    <property type="project" value="EnsemblFungi"/>
</dbReference>
<dbReference type="STRING" id="294747.C5M8N0"/>
<comment type="subcellular location">
    <subcellularLocation>
        <location evidence="1 14">Endoplasmic reticulum membrane</location>
        <topology evidence="1 14">Multi-pass membrane protein</topology>
    </subcellularLocation>
</comment>
<dbReference type="VEuPathDB" id="FungiDB:CTRG_02752"/>
<dbReference type="UniPathway" id="UPA00378"/>
<dbReference type="HOGENOM" id="CLU_035382_3_0_1"/>
<keyword evidence="6 14" id="KW-0808">Transferase</keyword>
<dbReference type="RefSeq" id="XP_002548455.1">
    <property type="nucleotide sequence ID" value="XM_002548409.1"/>
</dbReference>
<feature type="transmembrane region" description="Helical" evidence="14">
    <location>
        <begin position="435"/>
        <end position="456"/>
    </location>
</feature>
<evidence type="ECO:0000256" key="5">
    <source>
        <dbReference type="ARBA" id="ARBA00022676"/>
    </source>
</evidence>
<feature type="transmembrane region" description="Helical" evidence="14">
    <location>
        <begin position="45"/>
        <end position="63"/>
    </location>
</feature>
<comment type="catalytic activity">
    <reaction evidence="12 14">
        <text>an alpha-D-Man-(1-&gt;2)-alpha-D-Man-(1-&gt;2)-alpha-D-Man-(1-&gt;3)-[alpha-D-Man-(1-&gt;6)]-beta-D-Man-(1-&gt;4)-beta-D-GlcNAc-(1-&gt;4)-alpha-D-GlcNAc-diphospho-di-trans,poly-cis-dolichol + a di-trans,poly-cis-dolichyl beta-D-mannosyl phosphate = an alpha-D-Man-(1-&gt;2)-alpha-D-Man-(1-&gt;2)-alpha-D-Man-(1-&gt;3)-[alpha-D-Man-(1-&gt;3)-alpha-D-Man-(1-&gt;6)]-beta-D-Man-(1-&gt;4)-beta-D-GlcNAc-(1-&gt;4)-alpha-D-GlcNAc-diphospho-di-trans,poly-cis-dolichol + a di-trans,poly-cis-dolichyl phosphate + H(+)</text>
        <dbReference type="Rhea" id="RHEA:29527"/>
        <dbReference type="Rhea" id="RHEA-COMP:19498"/>
        <dbReference type="Rhea" id="RHEA-COMP:19501"/>
        <dbReference type="Rhea" id="RHEA-COMP:19516"/>
        <dbReference type="Rhea" id="RHEA-COMP:19517"/>
        <dbReference type="ChEBI" id="CHEBI:15378"/>
        <dbReference type="ChEBI" id="CHEBI:57683"/>
        <dbReference type="ChEBI" id="CHEBI:58211"/>
        <dbReference type="ChEBI" id="CHEBI:132515"/>
        <dbReference type="ChEBI" id="CHEBI:132516"/>
        <dbReference type="EC" id="2.4.1.258"/>
    </reaction>
    <physiologicalReaction direction="left-to-right" evidence="12 14">
        <dbReference type="Rhea" id="RHEA:29528"/>
    </physiologicalReaction>
</comment>
<reference evidence="15 16" key="1">
    <citation type="journal article" date="2009" name="Nature">
        <title>Evolution of pathogenicity and sexual reproduction in eight Candida genomes.</title>
        <authorList>
            <person name="Butler G."/>
            <person name="Rasmussen M.D."/>
            <person name="Lin M.F."/>
            <person name="Santos M.A."/>
            <person name="Sakthikumar S."/>
            <person name="Munro C.A."/>
            <person name="Rheinbay E."/>
            <person name="Grabherr M."/>
            <person name="Forche A."/>
            <person name="Reedy J.L."/>
            <person name="Agrafioti I."/>
            <person name="Arnaud M.B."/>
            <person name="Bates S."/>
            <person name="Brown A.J."/>
            <person name="Brunke S."/>
            <person name="Costanzo M.C."/>
            <person name="Fitzpatrick D.A."/>
            <person name="de Groot P.W."/>
            <person name="Harris D."/>
            <person name="Hoyer L.L."/>
            <person name="Hube B."/>
            <person name="Klis F.M."/>
            <person name="Kodira C."/>
            <person name="Lennard N."/>
            <person name="Logue M.E."/>
            <person name="Martin R."/>
            <person name="Neiman A.M."/>
            <person name="Nikolaou E."/>
            <person name="Quail M.A."/>
            <person name="Quinn J."/>
            <person name="Santos M.C."/>
            <person name="Schmitzberger F.F."/>
            <person name="Sherlock G."/>
            <person name="Shah P."/>
            <person name="Silverstein K.A."/>
            <person name="Skrzypek M.S."/>
            <person name="Soll D."/>
            <person name="Staggs R."/>
            <person name="Stansfield I."/>
            <person name="Stumpf M.P."/>
            <person name="Sudbery P.E."/>
            <person name="Srikantha T."/>
            <person name="Zeng Q."/>
            <person name="Berman J."/>
            <person name="Berriman M."/>
            <person name="Heitman J."/>
            <person name="Gow N.A."/>
            <person name="Lorenz M.C."/>
            <person name="Birren B.W."/>
            <person name="Kellis M."/>
            <person name="Cuomo C.A."/>
        </authorList>
    </citation>
    <scope>NUCLEOTIDE SEQUENCE [LARGE SCALE GENOMIC DNA]</scope>
    <source>
        <strain evidence="16">ATCC MYA-3404 / T1</strain>
    </source>
</reference>
<evidence type="ECO:0000256" key="14">
    <source>
        <dbReference type="RuleBase" id="RU364047"/>
    </source>
</evidence>
<dbReference type="GO" id="GO:0052925">
    <property type="term" value="F:dol-P-Man:Man(5)GlcNAc(2)-PP-Dol alpha-1,3-mannosyltransferase activity"/>
    <property type="evidence" value="ECO:0007669"/>
    <property type="project" value="UniProtKB-EC"/>
</dbReference>
<evidence type="ECO:0000256" key="12">
    <source>
        <dbReference type="ARBA" id="ARBA00049506"/>
    </source>
</evidence>
<accession>C5M8N0</accession>
<keyword evidence="7 14" id="KW-0812">Transmembrane</keyword>
<dbReference type="eggNOG" id="KOG2762">
    <property type="taxonomic scope" value="Eukaryota"/>
</dbReference>
<dbReference type="Pfam" id="PF05208">
    <property type="entry name" value="ALG3"/>
    <property type="match status" value="1"/>
</dbReference>
<feature type="transmembrane region" description="Helical" evidence="14">
    <location>
        <begin position="313"/>
        <end position="334"/>
    </location>
</feature>
<evidence type="ECO:0000256" key="10">
    <source>
        <dbReference type="ARBA" id="ARBA00023136"/>
    </source>
</evidence>
<sequence>MSEVVNKVPEKDIKKEEKPEFTLKNVLLDIYNGSIALVINPQCTIITYPIIICIASILTKIVINKIPYTEIDFKTYMQQIELINKGELMYDEIYGDSGPIVYPGGFVQIYQIIKSLTDGNIKEVQLIFSYLFTISIAFTCVIYSNIINLQPWVIYLFILSKRLISIYVLRLFNDCWTTCSILGMIILLQQASSFNKSNKLITFMLCLLSADLYSISISIKMNALLYLPGFIIIVYFLLDENLIKFIITLLIIPLIQLIMGWNFLLPLYYNDEIASIIRWNYINQAFNFKRKFLYEWTVNWKFIPESIFLSNEFSSILLVLHISILLIFIFTRFLNSKIIGKSLIQLLKDIFSFKSTGSSNNNLLNDTIIGPQLIFIILSITNLIGVLFSRSLHYQFLSWYLWSIPGLLFFNFPIFISIPLWILHEWCWNVFPSTPLSSSVLIAILSLIVASTWWNFNNWFPKTQPVVEPTKKDE</sequence>
<keyword evidence="8 14" id="KW-0256">Endoplasmic reticulum</keyword>
<comment type="similarity">
    <text evidence="13">Belongs to the glycosyltransferase ALG3 family.</text>
</comment>
<dbReference type="Proteomes" id="UP000002037">
    <property type="component" value="Unassembled WGS sequence"/>
</dbReference>
<evidence type="ECO:0000256" key="7">
    <source>
        <dbReference type="ARBA" id="ARBA00022692"/>
    </source>
</evidence>
<evidence type="ECO:0000256" key="4">
    <source>
        <dbReference type="ARBA" id="ARBA00015561"/>
    </source>
</evidence>
<evidence type="ECO:0000313" key="15">
    <source>
        <dbReference type="EMBL" id="EER33934.1"/>
    </source>
</evidence>
<dbReference type="InterPro" id="IPR007873">
    <property type="entry name" value="Glycosyltransferase_ALG3"/>
</dbReference>
<feature type="transmembrane region" description="Helical" evidence="14">
    <location>
        <begin position="399"/>
        <end position="423"/>
    </location>
</feature>
<dbReference type="PANTHER" id="PTHR12646">
    <property type="entry name" value="NOT56 - RELATED"/>
    <property type="match status" value="1"/>
</dbReference>
<evidence type="ECO:0000256" key="3">
    <source>
        <dbReference type="ARBA" id="ARBA00011964"/>
    </source>
</evidence>
<dbReference type="PANTHER" id="PTHR12646:SF0">
    <property type="entry name" value="DOL-P-MAN:MAN(5)GLCNAC(2)-PP-DOL ALPHA-1,3-MANNOSYLTRANSFERASE"/>
    <property type="match status" value="1"/>
</dbReference>
<protein>
    <recommendedName>
        <fullName evidence="4 14">Dol-P-Man:Man(5)GlcNAc(2)-PP-Dol alpha-1,3-mannosyltransferase</fullName>
        <ecNumber evidence="3 14">2.4.1.258</ecNumber>
    </recommendedName>
    <alternativeName>
        <fullName evidence="14">Dol-P-Man-dependent alpha(1-3)-mannosyltransferase</fullName>
    </alternativeName>
</protein>
<feature type="transmembrane region" description="Helical" evidence="14">
    <location>
        <begin position="164"/>
        <end position="188"/>
    </location>
</feature>